<keyword evidence="2" id="KW-0547">Nucleotide-binding</keyword>
<dbReference type="InterPro" id="IPR010918">
    <property type="entry name" value="PurM-like_C_dom"/>
</dbReference>
<dbReference type="SUPFAM" id="SSF55326">
    <property type="entry name" value="PurM N-terminal domain-like"/>
    <property type="match status" value="1"/>
</dbReference>
<sequence length="322" mass="33798">MSKAQLAQALSNLPAIVDPNLLVGLNTADDAGVYKINDELALVYTVDILAPVVEDPYLFGMVAAANCISDIYAMGGEPKLGLNVVGFPGAGDPKILGEILKGGQAKAQEAGVTICGGHTFNSEGIMYGLSVIGYINPKKIITNANAKPGDVILLTKPIGVGTVIQATLLDKIEGIDVKPIFEGMTTLNKNASKVMQEIGVDAATDITGYGLAGHLIEMAEASGVGIELWSTKIPVYPGAIEILKKGIVEPGITMNIKSFSNRVEKGGINPEIGTLIFGSETSGGLAIVLPEEKVNLFTEKYQRSARVIGCVTKEHPNILKIL</sequence>
<dbReference type="EMBL" id="DTHJ01000138">
    <property type="protein sequence ID" value="HHS63316.1"/>
    <property type="molecule type" value="Genomic_DNA"/>
</dbReference>
<dbReference type="PIRSF" id="PIRSF036407">
    <property type="entry name" value="Selenphspht_syn"/>
    <property type="match status" value="1"/>
</dbReference>
<evidence type="ECO:0000313" key="8">
    <source>
        <dbReference type="EMBL" id="HHS63316.1"/>
    </source>
</evidence>
<dbReference type="InterPro" id="IPR036921">
    <property type="entry name" value="PurM-like_N_sf"/>
</dbReference>
<dbReference type="Pfam" id="PF02769">
    <property type="entry name" value="AIRS_C"/>
    <property type="match status" value="1"/>
</dbReference>
<comment type="caution">
    <text evidence="8">The sequence shown here is derived from an EMBL/GenBank/DDBJ whole genome shotgun (WGS) entry which is preliminary data.</text>
</comment>
<dbReference type="EC" id="2.7.9.3" evidence="8"/>
<evidence type="ECO:0000259" key="6">
    <source>
        <dbReference type="Pfam" id="PF00586"/>
    </source>
</evidence>
<reference evidence="8" key="1">
    <citation type="journal article" date="2020" name="mSystems">
        <title>Genome- and Community-Level Interaction Insights into Carbon Utilization and Element Cycling Functions of Hydrothermarchaeota in Hydrothermal Sediment.</title>
        <authorList>
            <person name="Zhou Z."/>
            <person name="Liu Y."/>
            <person name="Xu W."/>
            <person name="Pan J."/>
            <person name="Luo Z.H."/>
            <person name="Li M."/>
        </authorList>
    </citation>
    <scope>NUCLEOTIDE SEQUENCE [LARGE SCALE GENOMIC DNA]</scope>
    <source>
        <strain evidence="8">SpSt-783</strain>
    </source>
</reference>
<dbReference type="Gene3D" id="3.90.650.10">
    <property type="entry name" value="PurM-like C-terminal domain"/>
    <property type="match status" value="1"/>
</dbReference>
<dbReference type="GO" id="GO:0005524">
    <property type="term" value="F:ATP binding"/>
    <property type="evidence" value="ECO:0007669"/>
    <property type="project" value="UniProtKB-KW"/>
</dbReference>
<dbReference type="Gene3D" id="3.30.1330.10">
    <property type="entry name" value="PurM-like, N-terminal domain"/>
    <property type="match status" value="1"/>
</dbReference>
<evidence type="ECO:0000256" key="4">
    <source>
        <dbReference type="ARBA" id="ARBA00022840"/>
    </source>
</evidence>
<dbReference type="GO" id="GO:0004756">
    <property type="term" value="F:selenide, water dikinase activity"/>
    <property type="evidence" value="ECO:0007669"/>
    <property type="project" value="UniProtKB-EC"/>
</dbReference>
<keyword evidence="1 8" id="KW-0808">Transferase</keyword>
<keyword evidence="5" id="KW-0711">Selenium</keyword>
<gene>
    <name evidence="8" type="primary">selD</name>
    <name evidence="8" type="ORF">ENV70_06875</name>
</gene>
<dbReference type="InterPro" id="IPR016188">
    <property type="entry name" value="PurM-like_N"/>
</dbReference>
<dbReference type="PANTHER" id="PTHR10256">
    <property type="entry name" value="SELENIDE, WATER DIKINASE"/>
    <property type="match status" value="1"/>
</dbReference>
<evidence type="ECO:0000256" key="1">
    <source>
        <dbReference type="ARBA" id="ARBA00022679"/>
    </source>
</evidence>
<proteinExistence type="predicted"/>
<dbReference type="AlphaFoldDB" id="A0A7C6AFX8"/>
<accession>A0A7C6AFX8</accession>
<organism evidence="8">
    <name type="scientific">candidate division WOR-3 bacterium</name>
    <dbReference type="NCBI Taxonomy" id="2052148"/>
    <lineage>
        <taxon>Bacteria</taxon>
        <taxon>Bacteria division WOR-3</taxon>
    </lineage>
</organism>
<dbReference type="InterPro" id="IPR036676">
    <property type="entry name" value="PurM-like_C_sf"/>
</dbReference>
<dbReference type="GO" id="GO:0005737">
    <property type="term" value="C:cytoplasm"/>
    <property type="evidence" value="ECO:0007669"/>
    <property type="project" value="TreeGrafter"/>
</dbReference>
<evidence type="ECO:0000256" key="5">
    <source>
        <dbReference type="ARBA" id="ARBA00023266"/>
    </source>
</evidence>
<dbReference type="CDD" id="cd02195">
    <property type="entry name" value="SelD"/>
    <property type="match status" value="1"/>
</dbReference>
<evidence type="ECO:0000256" key="3">
    <source>
        <dbReference type="ARBA" id="ARBA00022777"/>
    </source>
</evidence>
<dbReference type="NCBIfam" id="TIGR00476">
    <property type="entry name" value="selD"/>
    <property type="match status" value="1"/>
</dbReference>
<dbReference type="Pfam" id="PF00586">
    <property type="entry name" value="AIRS"/>
    <property type="match status" value="1"/>
</dbReference>
<dbReference type="InterPro" id="IPR004536">
    <property type="entry name" value="SPS/SelD"/>
</dbReference>
<keyword evidence="4" id="KW-0067">ATP-binding</keyword>
<keyword evidence="3 8" id="KW-0418">Kinase</keyword>
<evidence type="ECO:0000259" key="7">
    <source>
        <dbReference type="Pfam" id="PF02769"/>
    </source>
</evidence>
<protein>
    <submittedName>
        <fullName evidence="8">Selenide, water dikinase SelD</fullName>
        <ecNumber evidence="8">2.7.9.3</ecNumber>
    </submittedName>
</protein>
<name>A0A7C6AFX8_UNCW3</name>
<evidence type="ECO:0000256" key="2">
    <source>
        <dbReference type="ARBA" id="ARBA00022741"/>
    </source>
</evidence>
<feature type="domain" description="PurM-like C-terminal" evidence="7">
    <location>
        <begin position="147"/>
        <end position="315"/>
    </location>
</feature>
<dbReference type="SUPFAM" id="SSF56042">
    <property type="entry name" value="PurM C-terminal domain-like"/>
    <property type="match status" value="1"/>
</dbReference>
<dbReference type="GO" id="GO:0016260">
    <property type="term" value="P:selenocysteine biosynthetic process"/>
    <property type="evidence" value="ECO:0007669"/>
    <property type="project" value="TreeGrafter"/>
</dbReference>
<feature type="domain" description="PurM-like N-terminal" evidence="6">
    <location>
        <begin position="29"/>
        <end position="134"/>
    </location>
</feature>
<dbReference type="PANTHER" id="PTHR10256:SF0">
    <property type="entry name" value="INACTIVE SELENIDE, WATER DIKINASE-LIKE PROTEIN-RELATED"/>
    <property type="match status" value="1"/>
</dbReference>